<keyword evidence="2" id="KW-1185">Reference proteome</keyword>
<dbReference type="Proteomes" id="UP000198881">
    <property type="component" value="Unassembled WGS sequence"/>
</dbReference>
<dbReference type="EMBL" id="FPCG01000007">
    <property type="protein sequence ID" value="SFV23412.1"/>
    <property type="molecule type" value="Genomic_DNA"/>
</dbReference>
<gene>
    <name evidence="1" type="ORF">SAMN04487966_10771</name>
</gene>
<reference evidence="1 2" key="1">
    <citation type="submission" date="2016-10" db="EMBL/GenBank/DDBJ databases">
        <authorList>
            <person name="de Groot N.N."/>
        </authorList>
    </citation>
    <scope>NUCLEOTIDE SEQUENCE [LARGE SCALE GENOMIC DNA]</scope>
    <source>
        <strain evidence="1 2">CGMCC 1.7054</strain>
    </source>
</reference>
<evidence type="ECO:0008006" key="3">
    <source>
        <dbReference type="Google" id="ProtNLM"/>
    </source>
</evidence>
<accession>A0A1I7MNC5</accession>
<sequence length="108" mass="10770">MSYEVTPGIIHAVLVDVAADGESLRGSAEMATTAGDNVSGQFGTAAEVSSAFSAFWASRNDVGTRIAALVLRKAGCVATAAEAFIDADGEMTDAASTALSNLPAVSGS</sequence>
<dbReference type="OrthoDB" id="4966200at2"/>
<dbReference type="STRING" id="574650.SAMN04487966_10771"/>
<organism evidence="1 2">
    <name type="scientific">Micrococcus terreus</name>
    <dbReference type="NCBI Taxonomy" id="574650"/>
    <lineage>
        <taxon>Bacteria</taxon>
        <taxon>Bacillati</taxon>
        <taxon>Actinomycetota</taxon>
        <taxon>Actinomycetes</taxon>
        <taxon>Micrococcales</taxon>
        <taxon>Micrococcaceae</taxon>
        <taxon>Micrococcus</taxon>
    </lineage>
</organism>
<proteinExistence type="predicted"/>
<dbReference type="AlphaFoldDB" id="A0A1I7MNC5"/>
<dbReference type="RefSeq" id="WP_091697674.1">
    <property type="nucleotide sequence ID" value="NZ_FPCG01000007.1"/>
</dbReference>
<protein>
    <recommendedName>
        <fullName evidence="3">Excreted virulence factor EspC, type VII ESX diderm</fullName>
    </recommendedName>
</protein>
<evidence type="ECO:0000313" key="2">
    <source>
        <dbReference type="Proteomes" id="UP000198881"/>
    </source>
</evidence>
<name>A0A1I7MNC5_9MICC</name>
<evidence type="ECO:0000313" key="1">
    <source>
        <dbReference type="EMBL" id="SFV23412.1"/>
    </source>
</evidence>